<keyword evidence="7 9" id="KW-0503">Monooxygenase</keyword>
<dbReference type="GO" id="GO:0004497">
    <property type="term" value="F:monooxygenase activity"/>
    <property type="evidence" value="ECO:0007669"/>
    <property type="project" value="UniProtKB-KW"/>
</dbReference>
<dbReference type="GO" id="GO:0016705">
    <property type="term" value="F:oxidoreductase activity, acting on paired donors, with incorporation or reduction of molecular oxygen"/>
    <property type="evidence" value="ECO:0007669"/>
    <property type="project" value="InterPro"/>
</dbReference>
<dbReference type="GO" id="GO:0005506">
    <property type="term" value="F:iron ion binding"/>
    <property type="evidence" value="ECO:0007669"/>
    <property type="project" value="InterPro"/>
</dbReference>
<dbReference type="RefSeq" id="XP_015513661.2">
    <property type="nucleotide sequence ID" value="XM_015658175.2"/>
</dbReference>
<dbReference type="PANTHER" id="PTHR24279:SF120">
    <property type="entry name" value="CYTOCHROME P450"/>
    <property type="match status" value="1"/>
</dbReference>
<keyword evidence="6 8" id="KW-0408">Iron</keyword>
<evidence type="ECO:0000256" key="7">
    <source>
        <dbReference type="ARBA" id="ARBA00023033"/>
    </source>
</evidence>
<dbReference type="GO" id="GO:0020037">
    <property type="term" value="F:heme binding"/>
    <property type="evidence" value="ECO:0007669"/>
    <property type="project" value="InterPro"/>
</dbReference>
<dbReference type="InterPro" id="IPR036396">
    <property type="entry name" value="Cyt_P450_sf"/>
</dbReference>
<dbReference type="FunCoup" id="A0A6J0BGS0">
    <property type="interactions" value="41"/>
</dbReference>
<accession>A0A6J0BGS0</accession>
<dbReference type="GeneID" id="107219832"/>
<proteinExistence type="inferred from homology"/>
<dbReference type="InterPro" id="IPR050479">
    <property type="entry name" value="CYP11_CYP27_families"/>
</dbReference>
<dbReference type="InterPro" id="IPR001128">
    <property type="entry name" value="Cyt_P450"/>
</dbReference>
<dbReference type="InterPro" id="IPR017972">
    <property type="entry name" value="Cyt_P450_CS"/>
</dbReference>
<keyword evidence="4 8" id="KW-0479">Metal-binding</keyword>
<evidence type="ECO:0000256" key="2">
    <source>
        <dbReference type="ARBA" id="ARBA00010617"/>
    </source>
</evidence>
<dbReference type="Gene3D" id="1.10.630.10">
    <property type="entry name" value="Cytochrome P450"/>
    <property type="match status" value="1"/>
</dbReference>
<dbReference type="OrthoDB" id="3945418at2759"/>
<evidence type="ECO:0000313" key="10">
    <source>
        <dbReference type="Proteomes" id="UP000829291"/>
    </source>
</evidence>
<comment type="cofactor">
    <cofactor evidence="1 8">
        <name>heme</name>
        <dbReference type="ChEBI" id="CHEBI:30413"/>
    </cofactor>
</comment>
<protein>
    <submittedName>
        <fullName evidence="11">Cytochrome P450 302a1, mitochondrial</fullName>
    </submittedName>
</protein>
<dbReference type="SUPFAM" id="SSF48264">
    <property type="entry name" value="Cytochrome P450"/>
    <property type="match status" value="1"/>
</dbReference>
<keyword evidence="5 9" id="KW-0560">Oxidoreductase</keyword>
<name>A0A6J0BGS0_NEOLC</name>
<keyword evidence="10" id="KW-1185">Reference proteome</keyword>
<evidence type="ECO:0000313" key="11">
    <source>
        <dbReference type="RefSeq" id="XP_015513661.2"/>
    </source>
</evidence>
<evidence type="ECO:0000256" key="6">
    <source>
        <dbReference type="ARBA" id="ARBA00023004"/>
    </source>
</evidence>
<keyword evidence="3 8" id="KW-0349">Heme</keyword>
<reference evidence="11" key="1">
    <citation type="submission" date="2025-08" db="UniProtKB">
        <authorList>
            <consortium name="RefSeq"/>
        </authorList>
    </citation>
    <scope>IDENTIFICATION</scope>
    <source>
        <tissue evidence="11">Thorax and Abdomen</tissue>
    </source>
</reference>
<evidence type="ECO:0000256" key="3">
    <source>
        <dbReference type="ARBA" id="ARBA00022617"/>
    </source>
</evidence>
<dbReference type="PRINTS" id="PR00385">
    <property type="entry name" value="P450"/>
</dbReference>
<dbReference type="PRINTS" id="PR00463">
    <property type="entry name" value="EP450I"/>
</dbReference>
<dbReference type="Proteomes" id="UP000829291">
    <property type="component" value="Chromosome 1"/>
</dbReference>
<sequence length="512" mass="59178">MKLRFKMLHARALRPLRLIKRFQSGVKTAQDVKPFKDIPGPKSFPVIGTLYHYLPYFGKYNFEKLHENGAKKLKQYGPLVREEIIPGVNVLWVFRPEDIEEIFRMESRERGLYPKRRSHLALEKYRTDRPAIYNTGGLLPTNGSDWWRIRREFQKGLSRPQNVRSYLQETDEVIGEFIQFSTQAKHEDFLPVLSRLYLELTCLVAFDVRLHSFSPDELHSDSRSSRLIDAANSTNTTILKLDNGPQLWRFFDTPMYRKLCKAQSFMEEVAVDMVSRKIESMKQTSSPTEKQSLLEMYLSNPNIDEKDVIGMACDMLLAGMDTLANSTSFVLYHLAKNPEVQEKLHRESINLLPTTDKPIDGDVLNNATYTKAVIKETFRMNPISVGVGRILQTDAVLNGYHVPEGTVIVTQNQVICRLEENFNDPIKFKPERWIREGEASSDAPFNPFLVIPFGHGPRSCIARRLAEQNIQIFLLRICRDLKFSWEGKLLDWVSLLINVPNVPIKLNFSRRK</sequence>
<dbReference type="PROSITE" id="PS00086">
    <property type="entry name" value="CYTOCHROME_P450"/>
    <property type="match status" value="1"/>
</dbReference>
<evidence type="ECO:0000256" key="5">
    <source>
        <dbReference type="ARBA" id="ARBA00023002"/>
    </source>
</evidence>
<gene>
    <name evidence="11" type="primary">LOC107219832</name>
</gene>
<dbReference type="Pfam" id="PF00067">
    <property type="entry name" value="p450"/>
    <property type="match status" value="1"/>
</dbReference>
<comment type="similarity">
    <text evidence="2 9">Belongs to the cytochrome P450 family.</text>
</comment>
<dbReference type="CDD" id="cd11054">
    <property type="entry name" value="CYP24A1-like"/>
    <property type="match status" value="1"/>
</dbReference>
<dbReference type="PANTHER" id="PTHR24279">
    <property type="entry name" value="CYTOCHROME P450"/>
    <property type="match status" value="1"/>
</dbReference>
<dbReference type="InterPro" id="IPR002401">
    <property type="entry name" value="Cyt_P450_E_grp-I"/>
</dbReference>
<evidence type="ECO:0000256" key="4">
    <source>
        <dbReference type="ARBA" id="ARBA00022723"/>
    </source>
</evidence>
<evidence type="ECO:0000256" key="8">
    <source>
        <dbReference type="PIRSR" id="PIRSR602401-1"/>
    </source>
</evidence>
<dbReference type="AlphaFoldDB" id="A0A6J0BGS0"/>
<dbReference type="InParanoid" id="A0A6J0BGS0"/>
<feature type="binding site" description="axial binding residue" evidence="8">
    <location>
        <position position="460"/>
    </location>
    <ligand>
        <name>heme</name>
        <dbReference type="ChEBI" id="CHEBI:30413"/>
    </ligand>
    <ligandPart>
        <name>Fe</name>
        <dbReference type="ChEBI" id="CHEBI:18248"/>
    </ligandPart>
</feature>
<evidence type="ECO:0000256" key="1">
    <source>
        <dbReference type="ARBA" id="ARBA00001971"/>
    </source>
</evidence>
<organism evidence="11">
    <name type="scientific">Neodiprion lecontei</name>
    <name type="common">Redheaded pine sawfly</name>
    <dbReference type="NCBI Taxonomy" id="441921"/>
    <lineage>
        <taxon>Eukaryota</taxon>
        <taxon>Metazoa</taxon>
        <taxon>Ecdysozoa</taxon>
        <taxon>Arthropoda</taxon>
        <taxon>Hexapoda</taxon>
        <taxon>Insecta</taxon>
        <taxon>Pterygota</taxon>
        <taxon>Neoptera</taxon>
        <taxon>Endopterygota</taxon>
        <taxon>Hymenoptera</taxon>
        <taxon>Tenthredinoidea</taxon>
        <taxon>Diprionidae</taxon>
        <taxon>Diprioninae</taxon>
        <taxon>Neodiprion</taxon>
    </lineage>
</organism>
<dbReference type="KEGG" id="nlo:107219832"/>
<evidence type="ECO:0000256" key="9">
    <source>
        <dbReference type="RuleBase" id="RU000461"/>
    </source>
</evidence>